<dbReference type="SMART" id="SM01195">
    <property type="entry name" value="FA"/>
    <property type="match status" value="1"/>
</dbReference>
<dbReference type="Pfam" id="PF00373">
    <property type="entry name" value="FERM_M"/>
    <property type="match status" value="1"/>
</dbReference>
<dbReference type="InterPro" id="IPR019748">
    <property type="entry name" value="FERM_central"/>
</dbReference>
<dbReference type="CDD" id="cd13184">
    <property type="entry name" value="FERM_C_4_1_family"/>
    <property type="match status" value="1"/>
</dbReference>
<dbReference type="InterPro" id="IPR018980">
    <property type="entry name" value="FERM_PH-like_C"/>
</dbReference>
<dbReference type="PROSITE" id="PS50057">
    <property type="entry name" value="FERM_3"/>
    <property type="match status" value="1"/>
</dbReference>
<dbReference type="PRINTS" id="PR00661">
    <property type="entry name" value="ERMFAMILY"/>
</dbReference>
<dbReference type="Pfam" id="PF05902">
    <property type="entry name" value="4_1_CTD"/>
    <property type="match status" value="1"/>
</dbReference>
<feature type="compositionally biased region" description="Basic and acidic residues" evidence="6">
    <location>
        <begin position="497"/>
        <end position="508"/>
    </location>
</feature>
<dbReference type="InterPro" id="IPR030691">
    <property type="entry name" value="Band4.1-L3_FERM_F1"/>
</dbReference>
<feature type="compositionally biased region" description="Basic and acidic residues" evidence="6">
    <location>
        <begin position="674"/>
        <end position="685"/>
    </location>
</feature>
<dbReference type="GeneID" id="103110704"/>
<feature type="region of interest" description="Disordered" evidence="6">
    <location>
        <begin position="636"/>
        <end position="722"/>
    </location>
</feature>
<dbReference type="InterPro" id="IPR014847">
    <property type="entry name" value="FA"/>
</dbReference>
<evidence type="ECO:0000313" key="8">
    <source>
        <dbReference type="Proteomes" id="UP001652624"/>
    </source>
</evidence>
<dbReference type="PIRSF" id="PIRSF002304">
    <property type="entry name" value="Membrane_skeletal_4_1"/>
    <property type="match status" value="1"/>
</dbReference>
<dbReference type="InterPro" id="IPR019749">
    <property type="entry name" value="Band_41_domain"/>
</dbReference>
<dbReference type="Pfam" id="PF09380">
    <property type="entry name" value="FERM_C"/>
    <property type="match status" value="1"/>
</dbReference>
<dbReference type="InterPro" id="IPR007477">
    <property type="entry name" value="SAB_dom"/>
</dbReference>
<feature type="compositionally biased region" description="Basic and acidic residues" evidence="6">
    <location>
        <begin position="592"/>
        <end position="602"/>
    </location>
</feature>
<evidence type="ECO:0000256" key="1">
    <source>
        <dbReference type="ARBA" id="ARBA00004245"/>
    </source>
</evidence>
<dbReference type="PRINTS" id="PR00935">
    <property type="entry name" value="BAND41"/>
</dbReference>
<dbReference type="SMART" id="SM00295">
    <property type="entry name" value="B41"/>
    <property type="match status" value="1"/>
</dbReference>
<dbReference type="InterPro" id="IPR035963">
    <property type="entry name" value="FERM_2"/>
</dbReference>
<dbReference type="InterPro" id="IPR000299">
    <property type="entry name" value="FERM_domain"/>
</dbReference>
<keyword evidence="5" id="KW-0206">Cytoskeleton</keyword>
<evidence type="ECO:0000256" key="2">
    <source>
        <dbReference type="ARBA" id="ARBA00022490"/>
    </source>
</evidence>
<evidence type="ECO:0000256" key="6">
    <source>
        <dbReference type="SAM" id="MobiDB-lite"/>
    </source>
</evidence>
<dbReference type="PROSITE" id="PS00661">
    <property type="entry name" value="FERM_2"/>
    <property type="match status" value="1"/>
</dbReference>
<comment type="subcellular location">
    <subcellularLocation>
        <location evidence="1">Cytoplasm</location>
        <location evidence="1">Cytoskeleton</location>
    </subcellularLocation>
</comment>
<dbReference type="CDD" id="cd17203">
    <property type="entry name" value="FERM_F1_EPB41L3"/>
    <property type="match status" value="1"/>
</dbReference>
<gene>
    <name evidence="9" type="primary">EPB41L3</name>
</gene>
<evidence type="ECO:0000256" key="4">
    <source>
        <dbReference type="ARBA" id="ARBA00023203"/>
    </source>
</evidence>
<feature type="compositionally biased region" description="Low complexity" evidence="6">
    <location>
        <begin position="20"/>
        <end position="33"/>
    </location>
</feature>
<dbReference type="InterPro" id="IPR029071">
    <property type="entry name" value="Ubiquitin-like_domsf"/>
</dbReference>
<feature type="domain" description="FERM" evidence="7">
    <location>
        <begin position="108"/>
        <end position="389"/>
    </location>
</feature>
<organism evidence="8 9">
    <name type="scientific">Erinaceus europaeus</name>
    <name type="common">Western European hedgehog</name>
    <dbReference type="NCBI Taxonomy" id="9365"/>
    <lineage>
        <taxon>Eukaryota</taxon>
        <taxon>Metazoa</taxon>
        <taxon>Chordata</taxon>
        <taxon>Craniata</taxon>
        <taxon>Vertebrata</taxon>
        <taxon>Euteleostomi</taxon>
        <taxon>Mammalia</taxon>
        <taxon>Eutheria</taxon>
        <taxon>Laurasiatheria</taxon>
        <taxon>Eulipotyphla</taxon>
        <taxon>Erinaceidae</taxon>
        <taxon>Erinaceinae</taxon>
        <taxon>Erinaceus</taxon>
    </lineage>
</organism>
<dbReference type="InterPro" id="IPR000798">
    <property type="entry name" value="Ez/rad/moesin-like"/>
</dbReference>
<feature type="region of interest" description="Disordered" evidence="6">
    <location>
        <begin position="459"/>
        <end position="539"/>
    </location>
</feature>
<dbReference type="Proteomes" id="UP001652624">
    <property type="component" value="Chromosome 10"/>
</dbReference>
<dbReference type="PANTHER" id="PTHR23280:SF20">
    <property type="entry name" value="BAND 4.1-LIKE PROTEIN 3"/>
    <property type="match status" value="1"/>
</dbReference>
<dbReference type="SUPFAM" id="SSF47031">
    <property type="entry name" value="Second domain of FERM"/>
    <property type="match status" value="1"/>
</dbReference>
<dbReference type="Pfam" id="PF04382">
    <property type="entry name" value="SAB"/>
    <property type="match status" value="1"/>
</dbReference>
<evidence type="ECO:0000313" key="9">
    <source>
        <dbReference type="RefSeq" id="XP_060056720.1"/>
    </source>
</evidence>
<keyword evidence="2" id="KW-0963">Cytoplasm</keyword>
<dbReference type="CDD" id="cd14473">
    <property type="entry name" value="FERM_B-lobe"/>
    <property type="match status" value="1"/>
</dbReference>
<dbReference type="InterPro" id="IPR011993">
    <property type="entry name" value="PH-like_dom_sf"/>
</dbReference>
<keyword evidence="8" id="KW-1185">Reference proteome</keyword>
<keyword evidence="4" id="KW-0009">Actin-binding</keyword>
<feature type="compositionally biased region" description="Low complexity" evidence="6">
    <location>
        <begin position="652"/>
        <end position="662"/>
    </location>
</feature>
<dbReference type="Gene3D" id="2.30.29.30">
    <property type="entry name" value="Pleckstrin-homology domain (PH domain)/Phosphotyrosine-binding domain (PTB)"/>
    <property type="match status" value="1"/>
</dbReference>
<feature type="region of interest" description="Disordered" evidence="6">
    <location>
        <begin position="574"/>
        <end position="620"/>
    </location>
</feature>
<proteinExistence type="predicted"/>
<dbReference type="SUPFAM" id="SSF54236">
    <property type="entry name" value="Ubiquitin-like"/>
    <property type="match status" value="1"/>
</dbReference>
<evidence type="ECO:0000256" key="3">
    <source>
        <dbReference type="ARBA" id="ARBA00022553"/>
    </source>
</evidence>
<dbReference type="SUPFAM" id="SSF50729">
    <property type="entry name" value="PH domain-like"/>
    <property type="match status" value="1"/>
</dbReference>
<dbReference type="RefSeq" id="XP_060056720.1">
    <property type="nucleotide sequence ID" value="XM_060200737.1"/>
</dbReference>
<dbReference type="SMART" id="SM01196">
    <property type="entry name" value="FERM_C"/>
    <property type="match status" value="1"/>
</dbReference>
<dbReference type="InterPro" id="IPR019747">
    <property type="entry name" value="FERM_CS"/>
</dbReference>
<dbReference type="Gene3D" id="3.10.20.90">
    <property type="entry name" value="Phosphatidylinositol 3-kinase Catalytic Subunit, Chain A, domain 1"/>
    <property type="match status" value="1"/>
</dbReference>
<sequence>MTTESGSDSESKPEQESEPQEAAGAQGPAGTQPVSQPSGSEKGLEQFEAAAHSTPVRKEITDKEQEFAAGVAKQLEYQQLEDDKLSQKSYSSKLSRSPLKIVKKPKSMQCKVILLDGSEYTCDVEKRSRGQVLFDKVCEHLNLLEKDYFGLTYRDAENQKNWLDPAKEIKKQIRSGAWHFSFNVKFYPPDPAQLSEDITRYYLCLQLRDDIVSGRLPCSFVTLALLGSYTVQSELGDYDPDECGNDYISEFRFAPNHTKELEDKVIELHKSHRGMTPAEAEMHFLENAKKLSMYGVDLHHAKDSEGVEIMLGVCASGLLIYRDRLRINRFAWPKVLKISYKRNNFYIKIRPGEFEQFESTIGFKLPNHRAAKRLWKVCVEHHTFFRLLLPEAPPKKFLTLGSKFRYSGRTQAQTRRASALIDRPAPYFERSSSKRYTMSRSLDGEVGTGQYATTKGISQTNLITTVTPEKKAEEERDEEEDRQRKAEETTPVPAVRQEGKTDSERTDTAADGETTATESDQEEDAELKAQELDKAQDDLMKHQTNISELKRTFLETSTDTAIANEWEKRLSTSPVRLAARQEDAPMIEPLEPEEKLETKTESSETETETTQHSQPLSTEKVVQETTLVEERHVMNVHASGDASYTAGDDTEAGAQAASADAAGTKGKEGSAVTEGEKEEKEEVADKAVLTQEQVTQEPREERSLTTQDSETLDQEPHFESTVKTETVSLGSVAAGGVKLEMCTKELPVVHTETKTITYESSQVDPGADLEPGVLMSAQTITSETTSTTTTTHITKTVKGGISETRIEKRIVITGDADIDHDQALAQAIKEAKEQHPDMSVTKVVVHKETEIAPEDAED</sequence>
<dbReference type="Gene3D" id="1.20.80.10">
    <property type="match status" value="1"/>
</dbReference>
<dbReference type="InterPro" id="IPR014352">
    <property type="entry name" value="FERM/acyl-CoA-bd_prot_sf"/>
</dbReference>
<evidence type="ECO:0000256" key="5">
    <source>
        <dbReference type="ARBA" id="ARBA00023212"/>
    </source>
</evidence>
<dbReference type="Pfam" id="PF09379">
    <property type="entry name" value="FERM_N"/>
    <property type="match status" value="1"/>
</dbReference>
<accession>A0ABM3Y6N4</accession>
<feature type="compositionally biased region" description="Basic and acidic residues" evidence="6">
    <location>
        <begin position="526"/>
        <end position="539"/>
    </location>
</feature>
<name>A0ABM3Y6N4_ERIEU</name>
<protein>
    <submittedName>
        <fullName evidence="9">Band 4.1-like protein 3 isoform X16</fullName>
    </submittedName>
</protein>
<keyword evidence="3" id="KW-0597">Phosphoprotein</keyword>
<dbReference type="Pfam" id="PF08736">
    <property type="entry name" value="FA"/>
    <property type="match status" value="1"/>
</dbReference>
<dbReference type="InterPro" id="IPR008379">
    <property type="entry name" value="Band_4.1_C"/>
</dbReference>
<feature type="region of interest" description="Disordered" evidence="6">
    <location>
        <begin position="1"/>
        <end position="62"/>
    </location>
</feature>
<evidence type="ECO:0000259" key="7">
    <source>
        <dbReference type="PROSITE" id="PS50057"/>
    </source>
</evidence>
<dbReference type="PANTHER" id="PTHR23280">
    <property type="entry name" value="4.1 G PROTEIN"/>
    <property type="match status" value="1"/>
</dbReference>
<feature type="compositionally biased region" description="Low complexity" evidence="6">
    <location>
        <begin position="509"/>
        <end position="518"/>
    </location>
</feature>
<reference evidence="9" key="1">
    <citation type="submission" date="2025-08" db="UniProtKB">
        <authorList>
            <consortium name="RefSeq"/>
        </authorList>
    </citation>
    <scope>IDENTIFICATION</scope>
</reference>
<dbReference type="PROSITE" id="PS00660">
    <property type="entry name" value="FERM_1"/>
    <property type="match status" value="1"/>
</dbReference>
<dbReference type="InterPro" id="IPR018979">
    <property type="entry name" value="FERM_N"/>
</dbReference>